<dbReference type="PaxDb" id="121845-A0A3Q0ISA8"/>
<evidence type="ECO:0000313" key="1">
    <source>
        <dbReference type="Proteomes" id="UP000079169"/>
    </source>
</evidence>
<gene>
    <name evidence="2" type="primary">LOC103508892</name>
</gene>
<accession>A0A3Q0ISA8</accession>
<dbReference type="KEGG" id="dci:103508892"/>
<dbReference type="GeneID" id="103508892"/>
<dbReference type="InterPro" id="IPR036915">
    <property type="entry name" value="Cyclin-like_sf"/>
</dbReference>
<reference evidence="2" key="1">
    <citation type="submission" date="2025-08" db="UniProtKB">
        <authorList>
            <consortium name="RefSeq"/>
        </authorList>
    </citation>
    <scope>IDENTIFICATION</scope>
</reference>
<evidence type="ECO:0000313" key="2">
    <source>
        <dbReference type="RefSeq" id="XP_026679164.1"/>
    </source>
</evidence>
<dbReference type="Proteomes" id="UP000079169">
    <property type="component" value="Unplaced"/>
</dbReference>
<dbReference type="RefSeq" id="XP_026679164.1">
    <property type="nucleotide sequence ID" value="XM_026823363.1"/>
</dbReference>
<name>A0A3Q0ISA8_DIACI</name>
<organism evidence="1 2">
    <name type="scientific">Diaphorina citri</name>
    <name type="common">Asian citrus psyllid</name>
    <dbReference type="NCBI Taxonomy" id="121845"/>
    <lineage>
        <taxon>Eukaryota</taxon>
        <taxon>Metazoa</taxon>
        <taxon>Ecdysozoa</taxon>
        <taxon>Arthropoda</taxon>
        <taxon>Hexapoda</taxon>
        <taxon>Insecta</taxon>
        <taxon>Pterygota</taxon>
        <taxon>Neoptera</taxon>
        <taxon>Paraneoptera</taxon>
        <taxon>Hemiptera</taxon>
        <taxon>Sternorrhyncha</taxon>
        <taxon>Psylloidea</taxon>
        <taxon>Psyllidae</taxon>
        <taxon>Diaphorininae</taxon>
        <taxon>Diaphorina</taxon>
    </lineage>
</organism>
<dbReference type="SUPFAM" id="SSF47954">
    <property type="entry name" value="Cyclin-like"/>
    <property type="match status" value="1"/>
</dbReference>
<sequence>MRFNIEAHELPHKYLMTYYNSLRTWIYPQDLKDVPILKAAYSFLHDFHHDASILNYKAHQIAIACLYLALQVYGVHVPYTDEEDGQLWYLVSVDLAREAENNSNV</sequence>
<dbReference type="Gene3D" id="1.10.472.10">
    <property type="entry name" value="Cyclin-like"/>
    <property type="match status" value="1"/>
</dbReference>
<proteinExistence type="predicted"/>
<protein>
    <submittedName>
        <fullName evidence="2">Cyclin-Q-like</fullName>
    </submittedName>
</protein>
<dbReference type="STRING" id="121845.A0A3Q0ISA8"/>
<keyword evidence="1" id="KW-1185">Reference proteome</keyword>
<dbReference type="AlphaFoldDB" id="A0A3Q0ISA8"/>